<dbReference type="PANTHER" id="PTHR43433:SF5">
    <property type="entry name" value="AB HYDROLASE-1 DOMAIN-CONTAINING PROTEIN"/>
    <property type="match status" value="1"/>
</dbReference>
<dbReference type="Pfam" id="PF00561">
    <property type="entry name" value="Abhydrolase_1"/>
    <property type="match status" value="1"/>
</dbReference>
<sequence length="263" mass="29167">MPYFQTGGSSIYYETHGSGKPVVMLHGVGGNHASWFYQLAQWAERFQLITFDARGFGRSTDAESLGRSAFTDDLTRLLDHLGIARAALVAQSMGGGTAVDFTCRFPERVEALVLADTLVWLDPPPEMVTEFSAVQERTRNLNQLERVLGATFRAAQPALSELYLQIAGFNRYTVKTLTGTQTRYRPRALALTGVPTLFVAGEEDVLFPPGVIRQAWQEVPGADWIVLDRAGHSAYFEAPESFNKQVGDWLEAHTDNHEPAMRT</sequence>
<dbReference type="RefSeq" id="WP_150690657.1">
    <property type="nucleotide sequence ID" value="NZ_CABPSJ010000003.1"/>
</dbReference>
<dbReference type="PANTHER" id="PTHR43433">
    <property type="entry name" value="HYDROLASE, ALPHA/BETA FOLD FAMILY PROTEIN"/>
    <property type="match status" value="1"/>
</dbReference>
<dbReference type="PRINTS" id="PR00111">
    <property type="entry name" value="ABHYDROLASE"/>
</dbReference>
<keyword evidence="2" id="KW-0378">Hydrolase</keyword>
<evidence type="ECO:0000313" key="3">
    <source>
        <dbReference type="Proteomes" id="UP000337189"/>
    </source>
</evidence>
<reference evidence="2 3" key="1">
    <citation type="submission" date="2019-08" db="EMBL/GenBank/DDBJ databases">
        <authorList>
            <person name="Peeters C."/>
        </authorList>
    </citation>
    <scope>NUCLEOTIDE SEQUENCE [LARGE SCALE GENOMIC DNA]</scope>
    <source>
        <strain evidence="2 3">LMG 31110</strain>
    </source>
</reference>
<dbReference type="SUPFAM" id="SSF53474">
    <property type="entry name" value="alpha/beta-Hydrolases"/>
    <property type="match status" value="1"/>
</dbReference>
<dbReference type="InterPro" id="IPR029058">
    <property type="entry name" value="AB_hydrolase_fold"/>
</dbReference>
<dbReference type="GO" id="GO:0016787">
    <property type="term" value="F:hydrolase activity"/>
    <property type="evidence" value="ECO:0007669"/>
    <property type="project" value="UniProtKB-KW"/>
</dbReference>
<gene>
    <name evidence="2" type="primary">ydjP</name>
    <name evidence="2" type="ORF">PCO31110_02762</name>
</gene>
<dbReference type="Proteomes" id="UP000337189">
    <property type="component" value="Unassembled WGS sequence"/>
</dbReference>
<dbReference type="EMBL" id="CABPSJ010000003">
    <property type="protein sequence ID" value="VVE12987.1"/>
    <property type="molecule type" value="Genomic_DNA"/>
</dbReference>
<organism evidence="2 3">
    <name type="scientific">Pandoraea communis</name>
    <dbReference type="NCBI Taxonomy" id="2508297"/>
    <lineage>
        <taxon>Bacteria</taxon>
        <taxon>Pseudomonadati</taxon>
        <taxon>Pseudomonadota</taxon>
        <taxon>Betaproteobacteria</taxon>
        <taxon>Burkholderiales</taxon>
        <taxon>Burkholderiaceae</taxon>
        <taxon>Pandoraea</taxon>
    </lineage>
</organism>
<evidence type="ECO:0000259" key="1">
    <source>
        <dbReference type="Pfam" id="PF00561"/>
    </source>
</evidence>
<dbReference type="InterPro" id="IPR000073">
    <property type="entry name" value="AB_hydrolase_1"/>
</dbReference>
<evidence type="ECO:0000313" key="2">
    <source>
        <dbReference type="EMBL" id="VVE12987.1"/>
    </source>
</evidence>
<feature type="domain" description="AB hydrolase-1" evidence="1">
    <location>
        <begin position="20"/>
        <end position="239"/>
    </location>
</feature>
<dbReference type="InterPro" id="IPR050471">
    <property type="entry name" value="AB_hydrolase"/>
</dbReference>
<dbReference type="EC" id="3.-.-.-" evidence="2"/>
<proteinExistence type="predicted"/>
<dbReference type="OrthoDB" id="9785847at2"/>
<dbReference type="Gene3D" id="3.40.50.1820">
    <property type="entry name" value="alpha/beta hydrolase"/>
    <property type="match status" value="1"/>
</dbReference>
<protein>
    <submittedName>
        <fullName evidence="2">AB hydrolase superfamily protein YdjP</fullName>
        <ecNumber evidence="2">3.-.-.-</ecNumber>
    </submittedName>
</protein>
<name>A0A5E4VKU0_9BURK</name>
<dbReference type="AlphaFoldDB" id="A0A5E4VKU0"/>
<accession>A0A5E4VKU0</accession>